<dbReference type="UniPathway" id="UPA00051">
    <property type="reaction ID" value="UER00074"/>
</dbReference>
<protein>
    <recommendedName>
        <fullName evidence="10">Homoserine O-acetyltransferase</fullName>
        <shortName evidence="10">HAT</shortName>
        <ecNumber evidence="10">2.3.1.31</ecNumber>
    </recommendedName>
    <alternativeName>
        <fullName evidence="10">Homoserine transacetylase</fullName>
        <shortName evidence="10">HTA</shortName>
    </alternativeName>
</protein>
<keyword evidence="4 10" id="KW-0028">Amino-acid biosynthesis</keyword>
<dbReference type="InterPro" id="IPR029058">
    <property type="entry name" value="AB_hydrolase_fold"/>
</dbReference>
<dbReference type="HAMAP" id="MF_00296">
    <property type="entry name" value="MetX_acyltransf"/>
    <property type="match status" value="1"/>
</dbReference>
<comment type="function">
    <text evidence="1 10">Transfers an acetyl group from acetyl-CoA to L-homoserine, forming acetyl-L-homoserine.</text>
</comment>
<dbReference type="SUPFAM" id="SSF53474">
    <property type="entry name" value="alpha/beta-Hydrolases"/>
    <property type="match status" value="1"/>
</dbReference>
<sequence length="498" mass="55727">MQEASVGYTQTKKHQIKEKIQLESGKKFGPIEVAYETYGTLNQEKNNAILVCHPLTGDAHAAGYHEGDQDPGWWDNMIGPGKAFDTEKYYVICSNVLGGCKGTTGPKSTNPETGEPYALDFPVITIKDMVKVQKKLIDHLGINKLFAVTGGSMGGMQALQWAVTYPEAQKFCIPIATTAKSSPQQIAFNEVGRRAIMSDPNWNQGNYYDQEPPKNGLSLARMIGHITYLSERSMRKKFGRRLQDKKDLSFDFTTDFEVESYLKYKGKSFVKRFDPNSYLYLTRAIDYFDLTDEGERTLTEALSKVKCKFLVVAITSDWLYPRYQSKEIVRALESQDIEVEYSEIRSSYGHDAFLLEPGQLKHLISSFLSKITVSDVLQRDIPLINKDTSIQKAAEKMINTGLTHLPVVEDSNKLVGLITAWDISKAVAENHESLEEIMTEKVITASENESIRSVVAKIRSNNISALPVVDEKDKVIGLVSSDILSQLADEKHPVPGTD</sequence>
<evidence type="ECO:0000313" key="13">
    <source>
        <dbReference type="EMBL" id="OKY77321.1"/>
    </source>
</evidence>
<keyword evidence="7 10" id="KW-0486">Methionine biosynthesis</keyword>
<dbReference type="Gene3D" id="3.10.580.10">
    <property type="entry name" value="CBS-domain"/>
    <property type="match status" value="1"/>
</dbReference>
<dbReference type="InterPro" id="IPR000644">
    <property type="entry name" value="CBS_dom"/>
</dbReference>
<evidence type="ECO:0000256" key="11">
    <source>
        <dbReference type="PROSITE-ProRule" id="PRU00703"/>
    </source>
</evidence>
<dbReference type="Gene3D" id="1.10.1740.110">
    <property type="match status" value="1"/>
</dbReference>
<dbReference type="PANTHER" id="PTHR32268">
    <property type="entry name" value="HOMOSERINE O-ACETYLTRANSFERASE"/>
    <property type="match status" value="1"/>
</dbReference>
<evidence type="ECO:0000259" key="12">
    <source>
        <dbReference type="PROSITE" id="PS51371"/>
    </source>
</evidence>
<dbReference type="EC" id="2.3.1.31" evidence="10"/>
<dbReference type="STRING" id="1903181.BTN85_1971"/>
<dbReference type="GO" id="GO:0004414">
    <property type="term" value="F:homoserine O-acetyltransferase activity"/>
    <property type="evidence" value="ECO:0007669"/>
    <property type="project" value="UniProtKB-UniRule"/>
</dbReference>
<evidence type="ECO:0000256" key="10">
    <source>
        <dbReference type="HAMAP-Rule" id="MF_00296"/>
    </source>
</evidence>
<gene>
    <name evidence="10" type="primary">metXA</name>
    <name evidence="13" type="ORF">BTN85_1971</name>
</gene>
<feature type="binding site" evidence="10">
    <location>
        <position position="351"/>
    </location>
    <ligand>
        <name>substrate</name>
    </ligand>
</feature>
<feature type="active site" description="Nucleophile" evidence="10">
    <location>
        <position position="152"/>
    </location>
</feature>
<evidence type="ECO:0000256" key="9">
    <source>
        <dbReference type="ARBA" id="ARBA00049043"/>
    </source>
</evidence>
<evidence type="ECO:0000256" key="5">
    <source>
        <dbReference type="ARBA" id="ARBA00022679"/>
    </source>
</evidence>
<feature type="active site" evidence="10">
    <location>
        <position position="350"/>
    </location>
</feature>
<keyword evidence="8 10" id="KW-0012">Acyltransferase</keyword>
<dbReference type="GO" id="GO:0009092">
    <property type="term" value="P:homoserine metabolic process"/>
    <property type="evidence" value="ECO:0007669"/>
    <property type="project" value="TreeGrafter"/>
</dbReference>
<keyword evidence="5 10" id="KW-0808">Transferase</keyword>
<dbReference type="Proteomes" id="UP000185744">
    <property type="component" value="Unassembled WGS sequence"/>
</dbReference>
<dbReference type="SUPFAM" id="SSF54631">
    <property type="entry name" value="CBS-domain pair"/>
    <property type="match status" value="1"/>
</dbReference>
<evidence type="ECO:0000256" key="2">
    <source>
        <dbReference type="ARBA" id="ARBA00011738"/>
    </source>
</evidence>
<keyword evidence="3 10" id="KW-0963">Cytoplasm</keyword>
<proteinExistence type="inferred from homology"/>
<evidence type="ECO:0000256" key="3">
    <source>
        <dbReference type="ARBA" id="ARBA00022490"/>
    </source>
</evidence>
<dbReference type="Pfam" id="PF00571">
    <property type="entry name" value="CBS"/>
    <property type="match status" value="2"/>
</dbReference>
<comment type="caution">
    <text evidence="13">The sequence shown here is derived from an EMBL/GenBank/DDBJ whole genome shotgun (WGS) entry which is preliminary data.</text>
</comment>
<dbReference type="PROSITE" id="PS51371">
    <property type="entry name" value="CBS"/>
    <property type="match status" value="2"/>
</dbReference>
<evidence type="ECO:0000256" key="6">
    <source>
        <dbReference type="ARBA" id="ARBA00023122"/>
    </source>
</evidence>
<comment type="pathway">
    <text evidence="10">Amino-acid biosynthesis; L-methionine biosynthesis via de novo pathway; O-acetyl-L-homoserine from L-homoserine: step 1/1.</text>
</comment>
<comment type="catalytic activity">
    <reaction evidence="9 10">
        <text>L-homoserine + acetyl-CoA = O-acetyl-L-homoserine + CoA</text>
        <dbReference type="Rhea" id="RHEA:13701"/>
        <dbReference type="ChEBI" id="CHEBI:57287"/>
        <dbReference type="ChEBI" id="CHEBI:57288"/>
        <dbReference type="ChEBI" id="CHEBI:57476"/>
        <dbReference type="ChEBI" id="CHEBI:57716"/>
        <dbReference type="EC" id="2.3.1.31"/>
    </reaction>
</comment>
<dbReference type="InParanoid" id="A0A1Q6DSL1"/>
<dbReference type="Gene3D" id="3.40.50.1820">
    <property type="entry name" value="alpha/beta hydrolase"/>
    <property type="match status" value="1"/>
</dbReference>
<evidence type="ECO:0000256" key="8">
    <source>
        <dbReference type="ARBA" id="ARBA00023315"/>
    </source>
</evidence>
<dbReference type="SMART" id="SM00116">
    <property type="entry name" value="CBS"/>
    <property type="match status" value="2"/>
</dbReference>
<feature type="domain" description="CBS" evidence="12">
    <location>
        <begin position="438"/>
        <end position="494"/>
    </location>
</feature>
<evidence type="ECO:0000256" key="7">
    <source>
        <dbReference type="ARBA" id="ARBA00023167"/>
    </source>
</evidence>
<comment type="subcellular location">
    <subcellularLocation>
        <location evidence="10">Cytoplasm</location>
    </subcellularLocation>
</comment>
<dbReference type="InterPro" id="IPR000073">
    <property type="entry name" value="AB_hydrolase_1"/>
</dbReference>
<comment type="caution">
    <text evidence="10">Lacks conserved residue(s) required for the propagation of feature annotation.</text>
</comment>
<feature type="active site" evidence="10">
    <location>
        <position position="317"/>
    </location>
</feature>
<evidence type="ECO:0000313" key="14">
    <source>
        <dbReference type="Proteomes" id="UP000185744"/>
    </source>
</evidence>
<dbReference type="AlphaFoldDB" id="A0A1Q6DSL1"/>
<comment type="similarity">
    <text evidence="10">Belongs to the AB hydrolase superfamily. MetX family.</text>
</comment>
<dbReference type="NCBIfam" id="TIGR01392">
    <property type="entry name" value="homoserO_Ac_trn"/>
    <property type="match status" value="1"/>
</dbReference>
<dbReference type="GO" id="GO:0005737">
    <property type="term" value="C:cytoplasm"/>
    <property type="evidence" value="ECO:0007669"/>
    <property type="project" value="UniProtKB-SubCell"/>
</dbReference>
<name>A0A1Q6DSL1_METT1</name>
<keyword evidence="14" id="KW-1185">Reference proteome</keyword>
<reference evidence="13" key="1">
    <citation type="submission" date="2016-12" db="EMBL/GenBank/DDBJ databases">
        <title>Discovery of methanogenic haloarchaea.</title>
        <authorList>
            <person name="Sorokin D.Y."/>
            <person name="Makarova K.S."/>
            <person name="Abbas B."/>
            <person name="Ferrer M."/>
            <person name="Golyshin P.N."/>
        </authorList>
    </citation>
    <scope>NUCLEOTIDE SEQUENCE [LARGE SCALE GENOMIC DNA]</scope>
    <source>
        <strain evidence="13">HMET1</strain>
    </source>
</reference>
<dbReference type="EMBL" id="MSDW01000002">
    <property type="protein sequence ID" value="OKY77321.1"/>
    <property type="molecule type" value="Genomic_DNA"/>
</dbReference>
<dbReference type="FunFam" id="1.10.1740.110:FF:000001">
    <property type="entry name" value="Homoserine O-acetyltransferase"/>
    <property type="match status" value="1"/>
</dbReference>
<evidence type="ECO:0000256" key="4">
    <source>
        <dbReference type="ARBA" id="ARBA00022605"/>
    </source>
</evidence>
<dbReference type="GO" id="GO:0009086">
    <property type="term" value="P:methionine biosynthetic process"/>
    <property type="evidence" value="ECO:0007669"/>
    <property type="project" value="UniProtKB-UniRule"/>
</dbReference>
<dbReference type="PANTHER" id="PTHR32268:SF11">
    <property type="entry name" value="HOMOSERINE O-ACETYLTRANSFERASE"/>
    <property type="match status" value="1"/>
</dbReference>
<keyword evidence="6 11" id="KW-0129">CBS domain</keyword>
<comment type="subunit">
    <text evidence="2 10">Homodimer.</text>
</comment>
<dbReference type="NCBIfam" id="NF001209">
    <property type="entry name" value="PRK00175.1"/>
    <property type="match status" value="1"/>
</dbReference>
<dbReference type="InterPro" id="IPR008220">
    <property type="entry name" value="HAT_MetX-like"/>
</dbReference>
<evidence type="ECO:0000256" key="1">
    <source>
        <dbReference type="ARBA" id="ARBA00003082"/>
    </source>
</evidence>
<dbReference type="InterPro" id="IPR046342">
    <property type="entry name" value="CBS_dom_sf"/>
</dbReference>
<accession>A0A1Q6DSL1</accession>
<feature type="binding site" evidence="10">
    <location>
        <position position="221"/>
    </location>
    <ligand>
        <name>substrate</name>
    </ligand>
</feature>
<dbReference type="Pfam" id="PF00561">
    <property type="entry name" value="Abhydrolase_1"/>
    <property type="match status" value="1"/>
</dbReference>
<organism evidence="13 14">
    <name type="scientific">Methanohalarchaeum thermophilum</name>
    <dbReference type="NCBI Taxonomy" id="1903181"/>
    <lineage>
        <taxon>Archaea</taxon>
        <taxon>Methanobacteriati</taxon>
        <taxon>Methanobacteriota</taxon>
        <taxon>Methanonatronarchaeia</taxon>
        <taxon>Methanonatronarchaeales</taxon>
        <taxon>Methanonatronarchaeaceae</taxon>
        <taxon>Candidatus Methanohalarchaeum</taxon>
    </lineage>
</organism>
<feature type="domain" description="CBS" evidence="12">
    <location>
        <begin position="377"/>
        <end position="433"/>
    </location>
</feature>